<reference evidence="9" key="1">
    <citation type="submission" date="2023-06" db="EMBL/GenBank/DDBJ databases">
        <title>SYSU T00b26.</title>
        <authorList>
            <person name="Gao L."/>
            <person name="Fang B.-Z."/>
            <person name="Li W.-J."/>
        </authorList>
    </citation>
    <scope>NUCLEOTIDE SEQUENCE</scope>
    <source>
        <strain evidence="9">SYSU T00b26</strain>
    </source>
</reference>
<evidence type="ECO:0000256" key="3">
    <source>
        <dbReference type="ARBA" id="ARBA00022475"/>
    </source>
</evidence>
<organism evidence="9 10">
    <name type="scientific">Demequina zhanjiangensis</name>
    <dbReference type="NCBI Taxonomy" id="3051659"/>
    <lineage>
        <taxon>Bacteria</taxon>
        <taxon>Bacillati</taxon>
        <taxon>Actinomycetota</taxon>
        <taxon>Actinomycetes</taxon>
        <taxon>Micrococcales</taxon>
        <taxon>Demequinaceae</taxon>
        <taxon>Demequina</taxon>
    </lineage>
</organism>
<feature type="transmembrane region" description="Helical" evidence="8">
    <location>
        <begin position="99"/>
        <end position="119"/>
    </location>
</feature>
<feature type="transmembrane region" description="Helical" evidence="8">
    <location>
        <begin position="281"/>
        <end position="301"/>
    </location>
</feature>
<feature type="transmembrane region" description="Helical" evidence="8">
    <location>
        <begin position="341"/>
        <end position="359"/>
    </location>
</feature>
<dbReference type="Proteomes" id="UP001172738">
    <property type="component" value="Unassembled WGS sequence"/>
</dbReference>
<keyword evidence="6 8" id="KW-0472">Membrane</keyword>
<dbReference type="EMBL" id="JAUHPV010000004">
    <property type="protein sequence ID" value="MDN4472984.1"/>
    <property type="molecule type" value="Genomic_DNA"/>
</dbReference>
<comment type="subcellular location">
    <subcellularLocation>
        <location evidence="1">Cell membrane</location>
        <topology evidence="1">Multi-pass membrane protein</topology>
    </subcellularLocation>
</comment>
<evidence type="ECO:0000256" key="1">
    <source>
        <dbReference type="ARBA" id="ARBA00004651"/>
    </source>
</evidence>
<keyword evidence="3" id="KW-1003">Cell membrane</keyword>
<evidence type="ECO:0000256" key="2">
    <source>
        <dbReference type="ARBA" id="ARBA00022448"/>
    </source>
</evidence>
<keyword evidence="2" id="KW-0813">Transport</keyword>
<evidence type="ECO:0000256" key="7">
    <source>
        <dbReference type="SAM" id="MobiDB-lite"/>
    </source>
</evidence>
<dbReference type="InterPro" id="IPR010290">
    <property type="entry name" value="TM_effector"/>
</dbReference>
<dbReference type="PANTHER" id="PTHR23513:SF6">
    <property type="entry name" value="MAJOR FACILITATOR SUPERFAMILY ASSOCIATED DOMAIN-CONTAINING PROTEIN"/>
    <property type="match status" value="1"/>
</dbReference>
<feature type="region of interest" description="Disordered" evidence="7">
    <location>
        <begin position="1"/>
        <end position="56"/>
    </location>
</feature>
<comment type="caution">
    <text evidence="9">The sequence shown here is derived from an EMBL/GenBank/DDBJ whole genome shotgun (WGS) entry which is preliminary data.</text>
</comment>
<dbReference type="PANTHER" id="PTHR23513">
    <property type="entry name" value="INTEGRAL MEMBRANE EFFLUX PROTEIN-RELATED"/>
    <property type="match status" value="1"/>
</dbReference>
<evidence type="ECO:0000256" key="4">
    <source>
        <dbReference type="ARBA" id="ARBA00022692"/>
    </source>
</evidence>
<evidence type="ECO:0000256" key="6">
    <source>
        <dbReference type="ARBA" id="ARBA00023136"/>
    </source>
</evidence>
<keyword evidence="5 8" id="KW-1133">Transmembrane helix</keyword>
<feature type="transmembrane region" description="Helical" evidence="8">
    <location>
        <begin position="72"/>
        <end position="93"/>
    </location>
</feature>
<feature type="transmembrane region" description="Helical" evidence="8">
    <location>
        <begin position="365"/>
        <end position="385"/>
    </location>
</feature>
<dbReference type="InterPro" id="IPR036259">
    <property type="entry name" value="MFS_trans_sf"/>
</dbReference>
<accession>A0ABT8G2R2</accession>
<feature type="transmembrane region" description="Helical" evidence="8">
    <location>
        <begin position="307"/>
        <end position="329"/>
    </location>
</feature>
<proteinExistence type="predicted"/>
<name>A0ABT8G2R2_9MICO</name>
<gene>
    <name evidence="9" type="ORF">QQX04_08285</name>
</gene>
<dbReference type="SUPFAM" id="SSF103473">
    <property type="entry name" value="MFS general substrate transporter"/>
    <property type="match status" value="1"/>
</dbReference>
<feature type="compositionally biased region" description="Basic and acidic residues" evidence="7">
    <location>
        <begin position="1"/>
        <end position="16"/>
    </location>
</feature>
<feature type="transmembrane region" description="Helical" evidence="8">
    <location>
        <begin position="430"/>
        <end position="449"/>
    </location>
</feature>
<keyword evidence="4 8" id="KW-0812">Transmembrane</keyword>
<keyword evidence="10" id="KW-1185">Reference proteome</keyword>
<dbReference type="Gene3D" id="1.20.1250.20">
    <property type="entry name" value="MFS general substrate transporter like domains"/>
    <property type="match status" value="1"/>
</dbReference>
<evidence type="ECO:0000313" key="10">
    <source>
        <dbReference type="Proteomes" id="UP001172738"/>
    </source>
</evidence>
<sequence>MTADERPETPPEHAPLDEVDATETVSPTPIGAEPVMTEVGAAPSAAHEDDAEEPPSLWRNGPYMALLTGETVGNVAVEIAQVAWPIIAITYLAATELEIGILGMAEGIAFLILSLPVGAWVDRVSRRKVMAVANVVRALTMAAIPTLWLMGLLEVHWLMVIALTMSAAQVFFDMAYMSIVPSLVPEKQLSEANSRLQMTNEVARAAGPGLGGVLARVISAPLLPIFATVGYLVSALAIWRIPADEPPPREHDTTMRKEIADGLRFVFQHPFIRPVVVSTTVSNFFSSIAFTMFPVLVLRYLEVGPLGWGLLLTAGSIGGILGALAAPWFARTFGDGHSIAVTYAVNAVAFMLPVVTFLVPRPVALGVLAVSMIGGLFAIVSFNVVQVTMRQKQCPPRMIGRMTASIRVMIWGIAPLGALISGVVAEHWGLAPAFWIGGLGNALGLLLLVRSPLWRMGEVPVVPSGSRWP</sequence>
<feature type="transmembrane region" description="Helical" evidence="8">
    <location>
        <begin position="406"/>
        <end position="424"/>
    </location>
</feature>
<protein>
    <submittedName>
        <fullName evidence="9">MFS transporter</fullName>
    </submittedName>
</protein>
<evidence type="ECO:0000313" key="9">
    <source>
        <dbReference type="EMBL" id="MDN4472984.1"/>
    </source>
</evidence>
<evidence type="ECO:0000256" key="8">
    <source>
        <dbReference type="SAM" id="Phobius"/>
    </source>
</evidence>
<dbReference type="Pfam" id="PF05977">
    <property type="entry name" value="MFS_3"/>
    <property type="match status" value="1"/>
</dbReference>
<dbReference type="RefSeq" id="WP_301128072.1">
    <property type="nucleotide sequence ID" value="NZ_JAUHPV010000004.1"/>
</dbReference>
<dbReference type="CDD" id="cd06173">
    <property type="entry name" value="MFS_MefA_like"/>
    <property type="match status" value="1"/>
</dbReference>
<evidence type="ECO:0000256" key="5">
    <source>
        <dbReference type="ARBA" id="ARBA00022989"/>
    </source>
</evidence>